<evidence type="ECO:0000256" key="7">
    <source>
        <dbReference type="ARBA" id="ARBA00023237"/>
    </source>
</evidence>
<keyword evidence="5" id="KW-0812">Transmembrane</keyword>
<feature type="chain" id="PRO_5019477915" evidence="9">
    <location>
        <begin position="25"/>
        <end position="436"/>
    </location>
</feature>
<dbReference type="AlphaFoldDB" id="A0A437QES9"/>
<comment type="similarity">
    <text evidence="2">Belongs to the outer membrane factor (OMF) (TC 1.B.17) family.</text>
</comment>
<dbReference type="InterPro" id="IPR003423">
    <property type="entry name" value="OMP_efflux"/>
</dbReference>
<keyword evidence="3" id="KW-0813">Transport</keyword>
<dbReference type="SUPFAM" id="SSF56954">
    <property type="entry name" value="Outer membrane efflux proteins (OEP)"/>
    <property type="match status" value="1"/>
</dbReference>
<evidence type="ECO:0000256" key="3">
    <source>
        <dbReference type="ARBA" id="ARBA00022448"/>
    </source>
</evidence>
<evidence type="ECO:0000256" key="5">
    <source>
        <dbReference type="ARBA" id="ARBA00022692"/>
    </source>
</evidence>
<comment type="caution">
    <text evidence="10">The sequence shown here is derived from an EMBL/GenBank/DDBJ whole genome shotgun (WGS) entry which is preliminary data.</text>
</comment>
<dbReference type="Proteomes" id="UP000282818">
    <property type="component" value="Unassembled WGS sequence"/>
</dbReference>
<keyword evidence="7" id="KW-0998">Cell outer membrane</keyword>
<gene>
    <name evidence="10" type="ORF">EOE65_00625</name>
</gene>
<evidence type="ECO:0000256" key="2">
    <source>
        <dbReference type="ARBA" id="ARBA00007613"/>
    </source>
</evidence>
<evidence type="ECO:0000256" key="9">
    <source>
        <dbReference type="SAM" id="SignalP"/>
    </source>
</evidence>
<dbReference type="GO" id="GO:0015562">
    <property type="term" value="F:efflux transmembrane transporter activity"/>
    <property type="evidence" value="ECO:0007669"/>
    <property type="project" value="InterPro"/>
</dbReference>
<dbReference type="GO" id="GO:0009279">
    <property type="term" value="C:cell outer membrane"/>
    <property type="evidence" value="ECO:0007669"/>
    <property type="project" value="UniProtKB-SubCell"/>
</dbReference>
<dbReference type="InterPro" id="IPR010130">
    <property type="entry name" value="T1SS_OMP_TolC"/>
</dbReference>
<protein>
    <submittedName>
        <fullName evidence="10">Agglutination protein</fullName>
    </submittedName>
</protein>
<comment type="subcellular location">
    <subcellularLocation>
        <location evidence="1">Cell outer membrane</location>
    </subcellularLocation>
</comment>
<dbReference type="InterPro" id="IPR051906">
    <property type="entry name" value="TolC-like"/>
</dbReference>
<dbReference type="NCBIfam" id="TIGR01844">
    <property type="entry name" value="type_I_sec_TolC"/>
    <property type="match status" value="1"/>
</dbReference>
<dbReference type="PANTHER" id="PTHR30026">
    <property type="entry name" value="OUTER MEMBRANE PROTEIN TOLC"/>
    <property type="match status" value="1"/>
</dbReference>
<dbReference type="EMBL" id="SACQ01000001">
    <property type="protein sequence ID" value="RVU32955.1"/>
    <property type="molecule type" value="Genomic_DNA"/>
</dbReference>
<proteinExistence type="inferred from homology"/>
<keyword evidence="8" id="KW-0175">Coiled coil</keyword>
<dbReference type="Gene3D" id="1.20.1600.10">
    <property type="entry name" value="Outer membrane efflux proteins (OEP)"/>
    <property type="match status" value="1"/>
</dbReference>
<evidence type="ECO:0000313" key="10">
    <source>
        <dbReference type="EMBL" id="RVU32955.1"/>
    </source>
</evidence>
<dbReference type="GO" id="GO:1990281">
    <property type="term" value="C:efflux pump complex"/>
    <property type="evidence" value="ECO:0007669"/>
    <property type="project" value="TreeGrafter"/>
</dbReference>
<feature type="coiled-coil region" evidence="8">
    <location>
        <begin position="185"/>
        <end position="212"/>
    </location>
</feature>
<feature type="signal peptide" evidence="9">
    <location>
        <begin position="1"/>
        <end position="24"/>
    </location>
</feature>
<name>A0A437QES9_9GAMM</name>
<accession>A0A437QES9</accession>
<evidence type="ECO:0000256" key="8">
    <source>
        <dbReference type="SAM" id="Coils"/>
    </source>
</evidence>
<reference evidence="10 11" key="1">
    <citation type="submission" date="2019-01" db="EMBL/GenBank/DDBJ databases">
        <authorList>
            <person name="Chen W.-M."/>
        </authorList>
    </citation>
    <scope>NUCLEOTIDE SEQUENCE [LARGE SCALE GENOMIC DNA]</scope>
    <source>
        <strain evidence="10 11">HPM-16</strain>
    </source>
</reference>
<keyword evidence="11" id="KW-1185">Reference proteome</keyword>
<evidence type="ECO:0000256" key="6">
    <source>
        <dbReference type="ARBA" id="ARBA00023136"/>
    </source>
</evidence>
<keyword evidence="4" id="KW-1134">Transmembrane beta strand</keyword>
<keyword evidence="6" id="KW-0472">Membrane</keyword>
<organism evidence="10 11">
    <name type="scientific">Neptunomonas marina</name>
    <dbReference type="NCBI Taxonomy" id="1815562"/>
    <lineage>
        <taxon>Bacteria</taxon>
        <taxon>Pseudomonadati</taxon>
        <taxon>Pseudomonadota</taxon>
        <taxon>Gammaproteobacteria</taxon>
        <taxon>Oceanospirillales</taxon>
        <taxon>Oceanospirillaceae</taxon>
        <taxon>Neptunomonas</taxon>
    </lineage>
</organism>
<dbReference type="GO" id="GO:0015288">
    <property type="term" value="F:porin activity"/>
    <property type="evidence" value="ECO:0007669"/>
    <property type="project" value="TreeGrafter"/>
</dbReference>
<sequence>MSVMLKRKLLALAITVAAAQQVSAGSLAEVVAEAVIAHPEVKAALYAKQAAEQEIAQAKGGYLPSVDIAAGIGYEWTRNPTTDSRGDGDADTTRREAALSIRQMLFDGSRTKSEVARFTAKTNALNYRVKEVAEEKALEIARAYLEVLKREELYKQANESYYSHVKVFDQIRRRSESGLGARSAVDQAQGRLALSEVNLLAAENNLQDAKATYLKVAGSMPPTSPEAPENISGLPGSSEEAVKIALDNHPTLRVAQRDIEEAQAQYRAAKSAMLPTVTFEVDRTWNHDIDGVDGHNEDLTAMVRMRYNLFNGGSDKARIQQTLQEIDQAVEIQSNAHRQTVEAVELSWNAYEILGKQLPFLEQHVESSAATRTSYEKQFNIGQRSLLDLLDTENEVFAAKNAFISGKYDYLIAQYRLLNGMGEILDVMGVKIADSM</sequence>
<evidence type="ECO:0000313" key="11">
    <source>
        <dbReference type="Proteomes" id="UP000282818"/>
    </source>
</evidence>
<evidence type="ECO:0000256" key="4">
    <source>
        <dbReference type="ARBA" id="ARBA00022452"/>
    </source>
</evidence>
<dbReference type="PANTHER" id="PTHR30026:SF22">
    <property type="entry name" value="OUTER MEMBRANE EFFLUX PROTEIN"/>
    <property type="match status" value="1"/>
</dbReference>
<evidence type="ECO:0000256" key="1">
    <source>
        <dbReference type="ARBA" id="ARBA00004442"/>
    </source>
</evidence>
<keyword evidence="9" id="KW-0732">Signal</keyword>
<dbReference type="Pfam" id="PF02321">
    <property type="entry name" value="OEP"/>
    <property type="match status" value="2"/>
</dbReference>